<name>A0ABS5LAN3_9BACI</name>
<evidence type="ECO:0000313" key="2">
    <source>
        <dbReference type="EMBL" id="MBS2967787.1"/>
    </source>
</evidence>
<keyword evidence="1" id="KW-0472">Membrane</keyword>
<gene>
    <name evidence="2" type="ORF">J9317_03230</name>
</gene>
<keyword evidence="1" id="KW-0812">Transmembrane</keyword>
<proteinExistence type="predicted"/>
<protein>
    <submittedName>
        <fullName evidence="2">Uncharacterized protein</fullName>
    </submittedName>
</protein>
<keyword evidence="1" id="KW-1133">Transmembrane helix</keyword>
<evidence type="ECO:0000256" key="1">
    <source>
        <dbReference type="SAM" id="Phobius"/>
    </source>
</evidence>
<keyword evidence="3" id="KW-1185">Reference proteome</keyword>
<comment type="caution">
    <text evidence="2">The sequence shown here is derived from an EMBL/GenBank/DDBJ whole genome shotgun (WGS) entry which is preliminary data.</text>
</comment>
<reference evidence="2 3" key="1">
    <citation type="submission" date="2021-04" db="EMBL/GenBank/DDBJ databases">
        <title>Metabacillus sp. strain KIGAM252 whole genome sequence.</title>
        <authorList>
            <person name="Seo M.-J."/>
            <person name="Cho E.-S."/>
            <person name="Hwang C.Y."/>
            <person name="Yoon D.J."/>
        </authorList>
    </citation>
    <scope>NUCLEOTIDE SEQUENCE [LARGE SCALE GENOMIC DNA]</scope>
    <source>
        <strain evidence="2 3">KIGAM252</strain>
    </source>
</reference>
<feature type="transmembrane region" description="Helical" evidence="1">
    <location>
        <begin position="50"/>
        <end position="72"/>
    </location>
</feature>
<evidence type="ECO:0000313" key="3">
    <source>
        <dbReference type="Proteomes" id="UP000682403"/>
    </source>
</evidence>
<dbReference type="EMBL" id="JAGVRK010000001">
    <property type="protein sequence ID" value="MBS2967787.1"/>
    <property type="molecule type" value="Genomic_DNA"/>
</dbReference>
<organism evidence="2 3">
    <name type="scientific">Metabacillus flavus</name>
    <dbReference type="NCBI Taxonomy" id="2823519"/>
    <lineage>
        <taxon>Bacteria</taxon>
        <taxon>Bacillati</taxon>
        <taxon>Bacillota</taxon>
        <taxon>Bacilli</taxon>
        <taxon>Bacillales</taxon>
        <taxon>Bacillaceae</taxon>
        <taxon>Metabacillus</taxon>
    </lineage>
</organism>
<dbReference type="RefSeq" id="WP_211556453.1">
    <property type="nucleotide sequence ID" value="NZ_JAGVRK010000001.1"/>
</dbReference>
<sequence>MIKWFKVFGWACLIMGVFATLGASGFIAQYNEAIESTNLYADYGEEQPTIHFIFSFIPFFVMAFQGCFFFAIAEGLGYLRRTAEGVEKAG</sequence>
<feature type="transmembrane region" description="Helical" evidence="1">
    <location>
        <begin position="7"/>
        <end position="30"/>
    </location>
</feature>
<accession>A0ABS5LAN3</accession>
<dbReference type="Proteomes" id="UP000682403">
    <property type="component" value="Unassembled WGS sequence"/>
</dbReference>